<name>A0A382BXY6_9ZZZZ</name>
<dbReference type="AlphaFoldDB" id="A0A382BXY6"/>
<sequence length="73" mass="7798">MIVAKLAGVLGMATVSPKTQRCNQAVVQVHLMQHGFIAICHQFPPKKIIGDVILPRLAYLVGNTVAGPTHVQA</sequence>
<proteinExistence type="predicted"/>
<gene>
    <name evidence="1" type="ORF">METZ01_LOCUS171323</name>
</gene>
<accession>A0A382BXY6</accession>
<reference evidence="1" key="1">
    <citation type="submission" date="2018-05" db="EMBL/GenBank/DDBJ databases">
        <authorList>
            <person name="Lanie J.A."/>
            <person name="Ng W.-L."/>
            <person name="Kazmierczak K.M."/>
            <person name="Andrzejewski T.M."/>
            <person name="Davidsen T.M."/>
            <person name="Wayne K.J."/>
            <person name="Tettelin H."/>
            <person name="Glass J.I."/>
            <person name="Rusch D."/>
            <person name="Podicherti R."/>
            <person name="Tsui H.-C.T."/>
            <person name="Winkler M.E."/>
        </authorList>
    </citation>
    <scope>NUCLEOTIDE SEQUENCE</scope>
</reference>
<dbReference type="EMBL" id="UINC01031820">
    <property type="protein sequence ID" value="SVB18469.1"/>
    <property type="molecule type" value="Genomic_DNA"/>
</dbReference>
<evidence type="ECO:0000313" key="1">
    <source>
        <dbReference type="EMBL" id="SVB18469.1"/>
    </source>
</evidence>
<protein>
    <submittedName>
        <fullName evidence="1">Uncharacterized protein</fullName>
    </submittedName>
</protein>
<organism evidence="1">
    <name type="scientific">marine metagenome</name>
    <dbReference type="NCBI Taxonomy" id="408172"/>
    <lineage>
        <taxon>unclassified sequences</taxon>
        <taxon>metagenomes</taxon>
        <taxon>ecological metagenomes</taxon>
    </lineage>
</organism>